<evidence type="ECO:0000256" key="2">
    <source>
        <dbReference type="ARBA" id="ARBA00022448"/>
    </source>
</evidence>
<feature type="transmembrane region" description="Helical" evidence="10">
    <location>
        <begin position="583"/>
        <end position="602"/>
    </location>
</feature>
<dbReference type="Pfam" id="PF00005">
    <property type="entry name" value="ABC_tran"/>
    <property type="match status" value="2"/>
</dbReference>
<feature type="region of interest" description="Disordered" evidence="9">
    <location>
        <begin position="468"/>
        <end position="510"/>
    </location>
</feature>
<dbReference type="SUPFAM" id="SSF52540">
    <property type="entry name" value="P-loop containing nucleoside triphosphate hydrolases"/>
    <property type="match status" value="2"/>
</dbReference>
<evidence type="ECO:0000256" key="8">
    <source>
        <dbReference type="ARBA" id="ARBA00023136"/>
    </source>
</evidence>
<keyword evidence="3 10" id="KW-0812">Transmembrane</keyword>
<feature type="transmembrane region" description="Helical" evidence="10">
    <location>
        <begin position="656"/>
        <end position="680"/>
    </location>
</feature>
<dbReference type="CDD" id="cd18604">
    <property type="entry name" value="ABC_6TM_VMR1_D2_like"/>
    <property type="match status" value="1"/>
</dbReference>
<keyword evidence="4" id="KW-0677">Repeat</keyword>
<dbReference type="CDD" id="cd18596">
    <property type="entry name" value="ABC_6TM_VMR1_D1_like"/>
    <property type="match status" value="1"/>
</dbReference>
<evidence type="ECO:0000256" key="4">
    <source>
        <dbReference type="ARBA" id="ARBA00022737"/>
    </source>
</evidence>
<feature type="domain" description="ABC transmembrane type-1" evidence="12">
    <location>
        <begin position="1"/>
        <end position="172"/>
    </location>
</feature>
<dbReference type="InterPro" id="IPR003439">
    <property type="entry name" value="ABC_transporter-like_ATP-bd"/>
</dbReference>
<dbReference type="PROSITE" id="PS00211">
    <property type="entry name" value="ABC_TRANSPORTER_1"/>
    <property type="match status" value="1"/>
</dbReference>
<evidence type="ECO:0000313" key="14">
    <source>
        <dbReference type="Proteomes" id="UP001444661"/>
    </source>
</evidence>
<evidence type="ECO:0000256" key="6">
    <source>
        <dbReference type="ARBA" id="ARBA00022840"/>
    </source>
</evidence>
<evidence type="ECO:0000256" key="3">
    <source>
        <dbReference type="ARBA" id="ARBA00022692"/>
    </source>
</evidence>
<proteinExistence type="predicted"/>
<protein>
    <submittedName>
        <fullName evidence="13">ATP-dependent bile acid permease</fullName>
    </submittedName>
</protein>
<dbReference type="InterPro" id="IPR003593">
    <property type="entry name" value="AAA+_ATPase"/>
</dbReference>
<evidence type="ECO:0000256" key="5">
    <source>
        <dbReference type="ARBA" id="ARBA00022741"/>
    </source>
</evidence>
<dbReference type="InterPro" id="IPR017871">
    <property type="entry name" value="ABC_transporter-like_CS"/>
</dbReference>
<evidence type="ECO:0000259" key="12">
    <source>
        <dbReference type="PROSITE" id="PS50929"/>
    </source>
</evidence>
<organism evidence="13 14">
    <name type="scientific">Apiospora rasikravindrae</name>
    <dbReference type="NCBI Taxonomy" id="990691"/>
    <lineage>
        <taxon>Eukaryota</taxon>
        <taxon>Fungi</taxon>
        <taxon>Dikarya</taxon>
        <taxon>Ascomycota</taxon>
        <taxon>Pezizomycotina</taxon>
        <taxon>Sordariomycetes</taxon>
        <taxon>Xylariomycetidae</taxon>
        <taxon>Amphisphaeriales</taxon>
        <taxon>Apiosporaceae</taxon>
        <taxon>Apiospora</taxon>
    </lineage>
</organism>
<feature type="domain" description="ABC transporter" evidence="11">
    <location>
        <begin position="218"/>
        <end position="470"/>
    </location>
</feature>
<keyword evidence="6" id="KW-0067">ATP-binding</keyword>
<keyword evidence="2" id="KW-0813">Transport</keyword>
<evidence type="ECO:0000256" key="7">
    <source>
        <dbReference type="ARBA" id="ARBA00022989"/>
    </source>
</evidence>
<dbReference type="EMBL" id="JAQQWK010000009">
    <property type="protein sequence ID" value="KAK8035290.1"/>
    <property type="molecule type" value="Genomic_DNA"/>
</dbReference>
<dbReference type="PROSITE" id="PS50893">
    <property type="entry name" value="ABC_TRANSPORTER_2"/>
    <property type="match status" value="2"/>
</dbReference>
<keyword evidence="14" id="KW-1185">Reference proteome</keyword>
<dbReference type="Pfam" id="PF00664">
    <property type="entry name" value="ABC_membrane"/>
    <property type="match status" value="2"/>
</dbReference>
<feature type="transmembrane region" description="Helical" evidence="10">
    <location>
        <begin position="5"/>
        <end position="23"/>
    </location>
</feature>
<feature type="domain" description="ABC transmembrane type-1" evidence="12">
    <location>
        <begin position="539"/>
        <end position="834"/>
    </location>
</feature>
<evidence type="ECO:0000256" key="9">
    <source>
        <dbReference type="SAM" id="MobiDB-lite"/>
    </source>
</evidence>
<keyword evidence="5" id="KW-0547">Nucleotide-binding</keyword>
<dbReference type="Gene3D" id="3.40.50.300">
    <property type="entry name" value="P-loop containing nucleotide triphosphate hydrolases"/>
    <property type="match status" value="2"/>
</dbReference>
<dbReference type="InterPro" id="IPR036640">
    <property type="entry name" value="ABC1_TM_sf"/>
</dbReference>
<dbReference type="PANTHER" id="PTHR24223:SF353">
    <property type="entry name" value="ABC TRANSPORTER ATP-BINDING PROTEIN_PERMEASE VMR1-RELATED"/>
    <property type="match status" value="1"/>
</dbReference>
<evidence type="ECO:0000256" key="10">
    <source>
        <dbReference type="SAM" id="Phobius"/>
    </source>
</evidence>
<name>A0ABR1SLS8_9PEZI</name>
<dbReference type="Gene3D" id="1.20.1560.10">
    <property type="entry name" value="ABC transporter type 1, transmembrane domain"/>
    <property type="match status" value="2"/>
</dbReference>
<evidence type="ECO:0000256" key="1">
    <source>
        <dbReference type="ARBA" id="ARBA00004370"/>
    </source>
</evidence>
<dbReference type="InterPro" id="IPR011527">
    <property type="entry name" value="ABC1_TM_dom"/>
</dbReference>
<evidence type="ECO:0000313" key="13">
    <source>
        <dbReference type="EMBL" id="KAK8035290.1"/>
    </source>
</evidence>
<keyword evidence="7 10" id="KW-1133">Transmembrane helix</keyword>
<dbReference type="InterPro" id="IPR027417">
    <property type="entry name" value="P-loop_NTPase"/>
</dbReference>
<keyword evidence="8 10" id="KW-0472">Membrane</keyword>
<dbReference type="SUPFAM" id="SSF90123">
    <property type="entry name" value="ABC transporter transmembrane region"/>
    <property type="match status" value="2"/>
</dbReference>
<reference evidence="13 14" key="1">
    <citation type="submission" date="2023-01" db="EMBL/GenBank/DDBJ databases">
        <title>Analysis of 21 Apiospora genomes using comparative genomics revels a genus with tremendous synthesis potential of carbohydrate active enzymes and secondary metabolites.</title>
        <authorList>
            <person name="Sorensen T."/>
        </authorList>
    </citation>
    <scope>NUCLEOTIDE SEQUENCE [LARGE SCALE GENOMIC DNA]</scope>
    <source>
        <strain evidence="13 14">CBS 33761</strain>
    </source>
</reference>
<feature type="transmembrane region" description="Helical" evidence="10">
    <location>
        <begin position="29"/>
        <end position="48"/>
    </location>
</feature>
<feature type="transmembrane region" description="Helical" evidence="10">
    <location>
        <begin position="108"/>
        <end position="133"/>
    </location>
</feature>
<comment type="subcellular location">
    <subcellularLocation>
        <location evidence="1">Membrane</location>
    </subcellularLocation>
</comment>
<comment type="caution">
    <text evidence="13">The sequence shown here is derived from an EMBL/GenBank/DDBJ whole genome shotgun (WGS) entry which is preliminary data.</text>
</comment>
<dbReference type="PROSITE" id="PS50929">
    <property type="entry name" value="ABC_TM1F"/>
    <property type="match status" value="2"/>
</dbReference>
<feature type="transmembrane region" description="Helical" evidence="10">
    <location>
        <begin position="686"/>
        <end position="706"/>
    </location>
</feature>
<dbReference type="Proteomes" id="UP001444661">
    <property type="component" value="Unassembled WGS sequence"/>
</dbReference>
<dbReference type="SMART" id="SM00382">
    <property type="entry name" value="AAA"/>
    <property type="match status" value="2"/>
</dbReference>
<dbReference type="InterPro" id="IPR050173">
    <property type="entry name" value="ABC_transporter_C-like"/>
</dbReference>
<evidence type="ECO:0000259" key="11">
    <source>
        <dbReference type="PROSITE" id="PS50893"/>
    </source>
</evidence>
<accession>A0ABR1SLS8</accession>
<dbReference type="PANTHER" id="PTHR24223">
    <property type="entry name" value="ATP-BINDING CASSETTE SUB-FAMILY C"/>
    <property type="match status" value="1"/>
</dbReference>
<feature type="domain" description="ABC transporter" evidence="11">
    <location>
        <begin position="846"/>
        <end position="1059"/>
    </location>
</feature>
<sequence>MSGSFYLLWVTFPVQIVVGTYLIYRIMGWSGVLGVLFMVASLPVNVKISKRLAAVQGRLLSATDARIQASDELLRTIKSIKYYAWEVPFRERVRAKRTTELKKLRTRFIWWSISMTVFYFLPFLSILITFFLYTVVWNNQLETSVAFPAFATFAVLRILLNRLAGSVTFLIQAYKSLMRVEQFLQEPEASQYLRNPGSASLTAVGFNMATLSWPCSNTSPSDITVSGTSSKSSESDRSNLTLCHLTIQFQQGGLNVVYGPSGSGKSSILLALLKEMHLEQGQVFAPSAGASNGWGGTEPMGMLPGLIDTTAYCPHEAWIMNRSIRANILLGLPFDGPRYQKVLETVALGPDLTALAEGDQTLAGDNESRLSGGQKQRVALARALYSPSRLVLLDDCLSAVDSRTANHVFFHAIKGPLMQGRTCILAIQNIQLAVPHCVYAVELQGGRVKTQGTADHILKTAFGDKPLSADASPVDTPDKGMATISTEEVGDPPSLDTVVQTSSGTVGDDRSQESKFEGAVSWSVVRYYLKSMGSSWFWILVLCSFALQQLAALGTNLWIKEWAFQSNRNDNTTTKTAGDVSSWYYLAGYAAICIAYAAITFLRDMITLWGSLRASSKIFERLLGSVLFAKFGFFDRHPLGHITNRFSRDMGVVDQLLVSFSVSALQIAASVAMVVGLILWALHSRFMGVALLVVFVAYYTVVRLYISGAQDLKRIEAATLSRLYQLASETMAGRVSVRGYGLHESLLGHEHAQAVDRLNGPFLLLSAAKQWLTLRINVLSGIILAATRAFVVSSGSSGYIGALDPGVAGLVLMYAMSLNENMLWFAQICAIIQENLTSLERVLGDVRFKNLTARYESLLEPALKNVTFHVKPGERIAIVGRTGAGKSSLALALLRGLDLDAGSSIEIDGIDISHIPLSRLRGESITVVLQDDAQHFFSGTARQSLDTLSRHSETEMDAVLQSMQHHLDLDAAASELSCGQRQVLCVARGLLRRSKVLVLDEATASVDHAADAAIQAGLRAHAAVRAPRLSLSPTGCSPSRTMTVSWCWMAGASWRKAGYGICY</sequence>
<gene>
    <name evidence="13" type="ORF">PG993_010285</name>
</gene>
<feature type="transmembrane region" description="Helical" evidence="10">
    <location>
        <begin position="536"/>
        <end position="559"/>
    </location>
</feature>